<dbReference type="Proteomes" id="UP000283295">
    <property type="component" value="Unassembled WGS sequence"/>
</dbReference>
<evidence type="ECO:0000313" key="2">
    <source>
        <dbReference type="EMBL" id="RGS42937.1"/>
    </source>
</evidence>
<dbReference type="CDD" id="cd00143">
    <property type="entry name" value="PP2Cc"/>
    <property type="match status" value="1"/>
</dbReference>
<dbReference type="SUPFAM" id="SSF81606">
    <property type="entry name" value="PP2C-like"/>
    <property type="match status" value="1"/>
</dbReference>
<sequence length="244" mass="26847">MKSVGITDVGKKRSMNQDSIFYTDEAVGPVQNLYIVADGMGGHKAGDVASRTAIEAATEYIRESETRNPVTLLKRSIIYANDKVYKLALSDPDDYAGMGTTFVAAIIDDGTMYVANIGDSRLYIVNSEIKQITMDHSLVEELIRNGQLDRNKGRNHPEKNIITRALGIGDGVVPDFFEVELASDDKVLLCSDGLSNMIEDDEIRDIISGTDDLNEACRKLIDRANYYGGKDNISAVVVAIDWEE</sequence>
<dbReference type="SMART" id="SM00332">
    <property type="entry name" value="PP2Cc"/>
    <property type="match status" value="1"/>
</dbReference>
<dbReference type="SMART" id="SM00331">
    <property type="entry name" value="PP2C_SIG"/>
    <property type="match status" value="1"/>
</dbReference>
<dbReference type="NCBIfam" id="NF033484">
    <property type="entry name" value="Stp1_PP2C_phos"/>
    <property type="match status" value="1"/>
</dbReference>
<proteinExistence type="predicted"/>
<reference evidence="2 3" key="1">
    <citation type="submission" date="2018-08" db="EMBL/GenBank/DDBJ databases">
        <title>A genome reference for cultivated species of the human gut microbiota.</title>
        <authorList>
            <person name="Zou Y."/>
            <person name="Xue W."/>
            <person name="Luo G."/>
        </authorList>
    </citation>
    <scope>NUCLEOTIDE SEQUENCE [LARGE SCALE GENOMIC DNA]</scope>
    <source>
        <strain evidence="2 3">AF22-21</strain>
    </source>
</reference>
<dbReference type="OrthoDB" id="9801841at2"/>
<comment type="caution">
    <text evidence="2">The sequence shown here is derived from an EMBL/GenBank/DDBJ whole genome shotgun (WGS) entry which is preliminary data.</text>
</comment>
<organism evidence="2 3">
    <name type="scientific">Coprococcus eutactus</name>
    <dbReference type="NCBI Taxonomy" id="33043"/>
    <lineage>
        <taxon>Bacteria</taxon>
        <taxon>Bacillati</taxon>
        <taxon>Bacillota</taxon>
        <taxon>Clostridia</taxon>
        <taxon>Lachnospirales</taxon>
        <taxon>Lachnospiraceae</taxon>
        <taxon>Coprococcus</taxon>
    </lineage>
</organism>
<dbReference type="PANTHER" id="PTHR47992">
    <property type="entry name" value="PROTEIN PHOSPHATASE"/>
    <property type="match status" value="1"/>
</dbReference>
<evidence type="ECO:0000259" key="1">
    <source>
        <dbReference type="PROSITE" id="PS51746"/>
    </source>
</evidence>
<dbReference type="GO" id="GO:0004722">
    <property type="term" value="F:protein serine/threonine phosphatase activity"/>
    <property type="evidence" value="ECO:0007669"/>
    <property type="project" value="InterPro"/>
</dbReference>
<dbReference type="PROSITE" id="PS51746">
    <property type="entry name" value="PPM_2"/>
    <property type="match status" value="1"/>
</dbReference>
<dbReference type="InterPro" id="IPR015655">
    <property type="entry name" value="PP2C"/>
</dbReference>
<dbReference type="RefSeq" id="WP_004853123.1">
    <property type="nucleotide sequence ID" value="NZ_CABIWG010000001.1"/>
</dbReference>
<gene>
    <name evidence="2" type="ORF">DWX94_06775</name>
</gene>
<protein>
    <submittedName>
        <fullName evidence="2">Stp1/IreP family PP2C-type Ser/Thr phosphatase</fullName>
    </submittedName>
</protein>
<feature type="domain" description="PPM-type phosphatase" evidence="1">
    <location>
        <begin position="3"/>
        <end position="240"/>
    </location>
</feature>
<dbReference type="InterPro" id="IPR001932">
    <property type="entry name" value="PPM-type_phosphatase-like_dom"/>
</dbReference>
<dbReference type="Gene3D" id="3.60.40.10">
    <property type="entry name" value="PPM-type phosphatase domain"/>
    <property type="match status" value="1"/>
</dbReference>
<dbReference type="AlphaFoldDB" id="A0A412IS62"/>
<dbReference type="InterPro" id="IPR036457">
    <property type="entry name" value="PPM-type-like_dom_sf"/>
</dbReference>
<evidence type="ECO:0000313" key="3">
    <source>
        <dbReference type="Proteomes" id="UP000283295"/>
    </source>
</evidence>
<accession>A0A412IS62</accession>
<name>A0A412IS62_9FIRM</name>
<dbReference type="Pfam" id="PF00481">
    <property type="entry name" value="PP2C"/>
    <property type="match status" value="1"/>
</dbReference>
<dbReference type="GeneID" id="92831990"/>
<dbReference type="EMBL" id="QRVK01000013">
    <property type="protein sequence ID" value="RGS42937.1"/>
    <property type="molecule type" value="Genomic_DNA"/>
</dbReference>